<dbReference type="AlphaFoldDB" id="B6XGR4"/>
<organism evidence="1 2">
    <name type="scientific">Providencia alcalifaciens DSM 30120</name>
    <dbReference type="NCBI Taxonomy" id="520999"/>
    <lineage>
        <taxon>Bacteria</taxon>
        <taxon>Pseudomonadati</taxon>
        <taxon>Pseudomonadota</taxon>
        <taxon>Gammaproteobacteria</taxon>
        <taxon>Enterobacterales</taxon>
        <taxon>Morganellaceae</taxon>
        <taxon>Providencia</taxon>
    </lineage>
</organism>
<dbReference type="RefSeq" id="WP_006659487.1">
    <property type="nucleotide sequence ID" value="NZ_ABXW01000051.1"/>
</dbReference>
<protein>
    <submittedName>
        <fullName evidence="1">Uncharacterized protein</fullName>
    </submittedName>
</protein>
<gene>
    <name evidence="1" type="ORF">PROVALCAL_02550</name>
</gene>
<reference evidence="1 2" key="2">
    <citation type="submission" date="2008-10" db="EMBL/GenBank/DDBJ databases">
        <authorList>
            <person name="Fulton L."/>
            <person name="Clifton S."/>
            <person name="Fulton B."/>
            <person name="Xu J."/>
            <person name="Minx P."/>
            <person name="Pepin K.H."/>
            <person name="Johnson M."/>
            <person name="Bhonagiri V."/>
            <person name="Nash W.E."/>
            <person name="Mardis E.R."/>
            <person name="Wilson R.K."/>
        </authorList>
    </citation>
    <scope>NUCLEOTIDE SEQUENCE [LARGE SCALE GENOMIC DNA]</scope>
    <source>
        <strain evidence="1 2">DSM 30120</strain>
    </source>
</reference>
<comment type="caution">
    <text evidence="1">The sequence shown here is derived from an EMBL/GenBank/DDBJ whole genome shotgun (WGS) entry which is preliminary data.</text>
</comment>
<accession>B6XGR4</accession>
<evidence type="ECO:0000313" key="1">
    <source>
        <dbReference type="EMBL" id="EEB45461.1"/>
    </source>
</evidence>
<sequence length="110" mass="12194">MEFEGSKTPWRIGSHPFEYRNRHTIRSADNAVIAHVSQPSDGQQAVMADADTRLIAAAPELLEALIELVQSYDKCSIDHNGLCQEHFLQEANDCTFKKANLAIAKALGQQ</sequence>
<proteinExistence type="predicted"/>
<dbReference type="EMBL" id="ABXW01000051">
    <property type="protein sequence ID" value="EEB45461.1"/>
    <property type="molecule type" value="Genomic_DNA"/>
</dbReference>
<evidence type="ECO:0000313" key="2">
    <source>
        <dbReference type="Proteomes" id="UP000003729"/>
    </source>
</evidence>
<reference evidence="1 2" key="1">
    <citation type="submission" date="2008-10" db="EMBL/GenBank/DDBJ databases">
        <title>Draft genome sequence of Providencia alcalifaciens (DSM 30120).</title>
        <authorList>
            <person name="Sudarsanam P."/>
            <person name="Ley R."/>
            <person name="Guruge J."/>
            <person name="Turnbaugh P.J."/>
            <person name="Mahowald M."/>
            <person name="Liep D."/>
            <person name="Gordon J."/>
        </authorList>
    </citation>
    <scope>NUCLEOTIDE SEQUENCE [LARGE SCALE GENOMIC DNA]</scope>
    <source>
        <strain evidence="1 2">DSM 30120</strain>
    </source>
</reference>
<dbReference type="Proteomes" id="UP000003729">
    <property type="component" value="Unassembled WGS sequence"/>
</dbReference>
<name>B6XGR4_9GAMM</name>